<accession>A0A1G9TQ81</accession>
<keyword evidence="3" id="KW-0808">Transferase</keyword>
<dbReference type="Gene3D" id="3.90.550.10">
    <property type="entry name" value="Spore Coat Polysaccharide Biosynthesis Protein SpsA, Chain A"/>
    <property type="match status" value="1"/>
</dbReference>
<evidence type="ECO:0000313" key="2">
    <source>
        <dbReference type="EMBL" id="KWX71917.1"/>
    </source>
</evidence>
<dbReference type="OrthoDB" id="6713581at2"/>
<protein>
    <submittedName>
        <fullName evidence="3">Glycosyl transferase family 2</fullName>
    </submittedName>
</protein>
<dbReference type="InterPro" id="IPR029044">
    <property type="entry name" value="Nucleotide-diphossugar_trans"/>
</dbReference>
<dbReference type="RefSeq" id="WP_062525929.1">
    <property type="nucleotide sequence ID" value="NZ_LIPY01000121.1"/>
</dbReference>
<dbReference type="EMBL" id="LIPY01000121">
    <property type="protein sequence ID" value="KWX71917.1"/>
    <property type="molecule type" value="Genomic_DNA"/>
</dbReference>
<dbReference type="EMBL" id="FNGM01000013">
    <property type="protein sequence ID" value="SDM49812.1"/>
    <property type="molecule type" value="Genomic_DNA"/>
</dbReference>
<dbReference type="Proteomes" id="UP000182783">
    <property type="component" value="Unassembled WGS sequence"/>
</dbReference>
<dbReference type="AlphaFoldDB" id="A0A1G9TQ81"/>
<reference evidence="3 5" key="2">
    <citation type="submission" date="2016-10" db="EMBL/GenBank/DDBJ databases">
        <authorList>
            <person name="de Groot N.N."/>
        </authorList>
    </citation>
    <scope>NUCLEOTIDE SEQUENCE [LARGE SCALE GENOMIC DNA]</scope>
    <source>
        <strain evidence="3 5">CGMCC 1.10239</strain>
    </source>
</reference>
<evidence type="ECO:0000313" key="3">
    <source>
        <dbReference type="EMBL" id="SDM49812.1"/>
    </source>
</evidence>
<gene>
    <name evidence="2" type="ORF">AML91_22500</name>
    <name evidence="3" type="ORF">SAMN05216191_113141</name>
</gene>
<sequence>MENHDHSYDRNAVSIITCTKRQKCMDTLFRNYARQSYRNKELIVILNHKNLKITEYIKAARKYKNVTIYSLPDETSLGRCLSYGVERANCSFIAKFDDDDYYAPDYLTDSMRIQRQTNADIVGKRAHYMYLSGKKLLLLRYPNKENQASKSNFLAIRRRNSKDHTWIVSEKYLLTRNVKVLKVNNIRRFICKS</sequence>
<evidence type="ECO:0000259" key="1">
    <source>
        <dbReference type="Pfam" id="PF00535"/>
    </source>
</evidence>
<dbReference type="Pfam" id="PF00535">
    <property type="entry name" value="Glycos_transf_2"/>
    <property type="match status" value="1"/>
</dbReference>
<dbReference type="Proteomes" id="UP000070252">
    <property type="component" value="Unassembled WGS sequence"/>
</dbReference>
<keyword evidence="4" id="KW-1185">Reference proteome</keyword>
<dbReference type="SUPFAM" id="SSF53448">
    <property type="entry name" value="Nucleotide-diphospho-sugar transferases"/>
    <property type="match status" value="1"/>
</dbReference>
<evidence type="ECO:0000313" key="5">
    <source>
        <dbReference type="Proteomes" id="UP000182783"/>
    </source>
</evidence>
<evidence type="ECO:0000313" key="4">
    <source>
        <dbReference type="Proteomes" id="UP000070252"/>
    </source>
</evidence>
<feature type="domain" description="Glycosyltransferase 2-like" evidence="1">
    <location>
        <begin position="15"/>
        <end position="138"/>
    </location>
</feature>
<name>A0A1G9TQ81_9BACL</name>
<organism evidence="3 5">
    <name type="scientific">Paenibacillus jilunlii</name>
    <dbReference type="NCBI Taxonomy" id="682956"/>
    <lineage>
        <taxon>Bacteria</taxon>
        <taxon>Bacillati</taxon>
        <taxon>Bacillota</taxon>
        <taxon>Bacilli</taxon>
        <taxon>Bacillales</taxon>
        <taxon>Paenibacillaceae</taxon>
        <taxon>Paenibacillus</taxon>
    </lineage>
</organism>
<reference evidence="2 4" key="1">
    <citation type="submission" date="2015-08" db="EMBL/GenBank/DDBJ databases">
        <title>Genome of Paenibacillus jilunlii.</title>
        <authorList>
            <person name="Sant'Anna F.H."/>
            <person name="Ambrosini A."/>
            <person name="Souza R."/>
            <person name="Bach E."/>
            <person name="Fernandes G."/>
            <person name="Balsanelli E."/>
            <person name="Baura V.A."/>
            <person name="Pedrosa F.O."/>
            <person name="Souza E.M."/>
            <person name="Passaglia L."/>
        </authorList>
    </citation>
    <scope>NUCLEOTIDE SEQUENCE [LARGE SCALE GENOMIC DNA]</scope>
    <source>
        <strain evidence="2 4">DSM 23019</strain>
    </source>
</reference>
<dbReference type="GO" id="GO:0016740">
    <property type="term" value="F:transferase activity"/>
    <property type="evidence" value="ECO:0007669"/>
    <property type="project" value="UniProtKB-KW"/>
</dbReference>
<dbReference type="InterPro" id="IPR001173">
    <property type="entry name" value="Glyco_trans_2-like"/>
</dbReference>
<proteinExistence type="predicted"/>